<dbReference type="VEuPathDB" id="CryptoDB:Cvel_16371"/>
<evidence type="ECO:0000256" key="1">
    <source>
        <dbReference type="SAM" id="MobiDB-lite"/>
    </source>
</evidence>
<dbReference type="Gene3D" id="3.40.50.720">
    <property type="entry name" value="NAD(P)-binding Rossmann-like Domain"/>
    <property type="match status" value="1"/>
</dbReference>
<dbReference type="AlphaFoldDB" id="A0A0G4FDD6"/>
<dbReference type="Gene3D" id="3.30.360.10">
    <property type="entry name" value="Dihydrodipicolinate Reductase, domain 2"/>
    <property type="match status" value="1"/>
</dbReference>
<dbReference type="SUPFAM" id="SSF51735">
    <property type="entry name" value="NAD(P)-binding Rossmann-fold domains"/>
    <property type="match status" value="1"/>
</dbReference>
<reference evidence="3" key="1">
    <citation type="submission" date="2014-11" db="EMBL/GenBank/DDBJ databases">
        <authorList>
            <person name="Otto D Thomas"/>
            <person name="Naeem Raeece"/>
        </authorList>
    </citation>
    <scope>NUCLEOTIDE SEQUENCE</scope>
</reference>
<feature type="region of interest" description="Disordered" evidence="1">
    <location>
        <begin position="244"/>
        <end position="265"/>
    </location>
</feature>
<dbReference type="EMBL" id="CDMZ01000284">
    <property type="protein sequence ID" value="CEM10930.1"/>
    <property type="molecule type" value="Genomic_DNA"/>
</dbReference>
<dbReference type="Pfam" id="PF01408">
    <property type="entry name" value="GFO_IDH_MocA"/>
    <property type="match status" value="1"/>
</dbReference>
<feature type="compositionally biased region" description="Low complexity" evidence="1">
    <location>
        <begin position="391"/>
        <end position="415"/>
    </location>
</feature>
<sequence>MTSPFQHGGKCRIGILGAAGIAKKNARAIILGGCSLAAVASRSLEKSQSWCEEVLPPLLGSESDRVTRYGSYDELLEDASVDAVYVPLPTSLHLEWVLKCIEKGKHVLLEKPCALQLSDLETMASAAQTAGLVLMDGVMFMHHDRLVDVDRTLRGAYSQFGHVTRVTTGFSFSGGKEFFASNIRASKSGDPLGCLGDLGWYCIRIGCFAFGFDRWPHSVRCRCGAQTADGVPLDASAEVFWEREGEEPGSAVTSPSSGSAAQTGGGGVPQPPLCLSFHCSFLHPFRQWVEICGSSGKTLTIPDFVISKSSSPGAAVYSLKTHGTSGPLVDYDCRVVESEETVQAGFCVQEAKMFERFASLIAHKMAFGGGGWGPSPVHSHSHVATVSQGNAGPSLSSGLPSSSPHASATLGASSTGVGGVTPGGLPTSQMQVAMGAPDFWPRVSLLTQAIVDRCAESAKKGGVTVPLGPRASWMDARKGEKEE</sequence>
<dbReference type="PANTHER" id="PTHR46368:SF4">
    <property type="entry name" value="OS10G0403700 PROTEIN"/>
    <property type="match status" value="1"/>
</dbReference>
<evidence type="ECO:0000313" key="3">
    <source>
        <dbReference type="EMBL" id="CEM10930.1"/>
    </source>
</evidence>
<gene>
    <name evidence="3" type="ORF">Cvel_16371</name>
</gene>
<feature type="region of interest" description="Disordered" evidence="1">
    <location>
        <begin position="460"/>
        <end position="483"/>
    </location>
</feature>
<dbReference type="PANTHER" id="PTHR46368">
    <property type="match status" value="1"/>
</dbReference>
<organism evidence="3">
    <name type="scientific">Chromera velia CCMP2878</name>
    <dbReference type="NCBI Taxonomy" id="1169474"/>
    <lineage>
        <taxon>Eukaryota</taxon>
        <taxon>Sar</taxon>
        <taxon>Alveolata</taxon>
        <taxon>Colpodellida</taxon>
        <taxon>Chromeraceae</taxon>
        <taxon>Chromera</taxon>
    </lineage>
</organism>
<proteinExistence type="predicted"/>
<feature type="compositionally biased region" description="Low complexity" evidence="1">
    <location>
        <begin position="253"/>
        <end position="262"/>
    </location>
</feature>
<dbReference type="SUPFAM" id="SSF55347">
    <property type="entry name" value="Glyceraldehyde-3-phosphate dehydrogenase-like, C-terminal domain"/>
    <property type="match status" value="1"/>
</dbReference>
<feature type="domain" description="Gfo/Idh/MocA-like oxidoreductase N-terminal" evidence="2">
    <location>
        <begin position="12"/>
        <end position="135"/>
    </location>
</feature>
<evidence type="ECO:0000259" key="2">
    <source>
        <dbReference type="Pfam" id="PF01408"/>
    </source>
</evidence>
<feature type="region of interest" description="Disordered" evidence="1">
    <location>
        <begin position="378"/>
        <end position="424"/>
    </location>
</feature>
<accession>A0A0G4FDD6</accession>
<name>A0A0G4FDD6_9ALVE</name>
<protein>
    <recommendedName>
        <fullName evidence="2">Gfo/Idh/MocA-like oxidoreductase N-terminal domain-containing protein</fullName>
    </recommendedName>
</protein>
<dbReference type="InterPro" id="IPR036291">
    <property type="entry name" value="NAD(P)-bd_dom_sf"/>
</dbReference>
<dbReference type="GO" id="GO:0000166">
    <property type="term" value="F:nucleotide binding"/>
    <property type="evidence" value="ECO:0007669"/>
    <property type="project" value="InterPro"/>
</dbReference>
<dbReference type="InterPro" id="IPR000683">
    <property type="entry name" value="Gfo/Idh/MocA-like_OxRdtase_N"/>
</dbReference>